<feature type="signal peptide" evidence="7">
    <location>
        <begin position="1"/>
        <end position="29"/>
    </location>
</feature>
<dbReference type="SMART" id="SM00364">
    <property type="entry name" value="LRR_BAC"/>
    <property type="match status" value="9"/>
</dbReference>
<dbReference type="SUPFAM" id="SSF52058">
    <property type="entry name" value="L domain-like"/>
    <property type="match status" value="4"/>
</dbReference>
<dbReference type="Proteomes" id="UP000005204">
    <property type="component" value="Unassembled WGS sequence"/>
</dbReference>
<protein>
    <recommendedName>
        <fullName evidence="10">Chaoptin</fullName>
    </recommendedName>
</protein>
<name>A0A8R2LX66_BOMMO</name>
<evidence type="ECO:0000256" key="1">
    <source>
        <dbReference type="ARBA" id="ARBA00004236"/>
    </source>
</evidence>
<accession>A0A8R2LX66</accession>
<dbReference type="PANTHER" id="PTHR24366:SF96">
    <property type="entry name" value="LEUCINE RICH REPEAT CONTAINING 53"/>
    <property type="match status" value="1"/>
</dbReference>
<dbReference type="Pfam" id="PF13855">
    <property type="entry name" value="LRR_8"/>
    <property type="match status" value="8"/>
</dbReference>
<dbReference type="SMART" id="SM00365">
    <property type="entry name" value="LRR_SD22"/>
    <property type="match status" value="11"/>
</dbReference>
<reference evidence="8" key="2">
    <citation type="submission" date="2022-06" db="UniProtKB">
        <authorList>
            <consortium name="EnsemblMetazoa"/>
        </authorList>
    </citation>
    <scope>IDENTIFICATION</scope>
    <source>
        <strain evidence="8">p50T (Dazao)</strain>
    </source>
</reference>
<keyword evidence="5" id="KW-0677">Repeat</keyword>
<dbReference type="InterPro" id="IPR001611">
    <property type="entry name" value="Leu-rich_rpt"/>
</dbReference>
<keyword evidence="3" id="KW-0433">Leucine-rich repeat</keyword>
<keyword evidence="4 7" id="KW-0732">Signal</keyword>
<dbReference type="FunFam" id="3.80.10.10:FF:001167">
    <property type="entry name" value="Chaoptin"/>
    <property type="match status" value="1"/>
</dbReference>
<dbReference type="GO" id="GO:0048468">
    <property type="term" value="P:cell development"/>
    <property type="evidence" value="ECO:0007669"/>
    <property type="project" value="UniProtKB-ARBA"/>
</dbReference>
<dbReference type="InterPro" id="IPR003591">
    <property type="entry name" value="Leu-rich_rpt_typical-subtyp"/>
</dbReference>
<feature type="chain" id="PRO_5035794200" description="Chaoptin" evidence="7">
    <location>
        <begin position="30"/>
        <end position="1367"/>
    </location>
</feature>
<dbReference type="InterPro" id="IPR032675">
    <property type="entry name" value="LRR_dom_sf"/>
</dbReference>
<keyword evidence="9" id="KW-1185">Reference proteome</keyword>
<dbReference type="FunFam" id="3.80.10.10:FF:001164">
    <property type="entry name" value="GH01279p"/>
    <property type="match status" value="2"/>
</dbReference>
<evidence type="ECO:0000256" key="6">
    <source>
        <dbReference type="ARBA" id="ARBA00023136"/>
    </source>
</evidence>
<comment type="subcellular location">
    <subcellularLocation>
        <location evidence="1">Cell membrane</location>
    </subcellularLocation>
</comment>
<dbReference type="PRINTS" id="PR00019">
    <property type="entry name" value="LEURICHRPT"/>
</dbReference>
<sequence>MSLMAVVKFGYTLVAVTLLLMIWASLSRAIELHVDTGHPPCLFQALCTCSKPAADLGIVTCNHVPLLRVPSTINNSKVFMLQLTGNKIRDLEPQFFQTTGLYRLAINKNPLESIHEEAFYGLDNTLWELELREDKLIAVPSRALRYLQKLRLLDLSGNEITDISGDNWRGLENTLQILILADNSIANLPLDAFSGLPLLETLDLHGNHLSVIDSGVFRDGMSRLNRLLLGDNQLSYIPYEELSPLRQLRVLDLSSNVIKQVPPLHDLNGIKLSLDLLKLDNNMIQVLYPGAFKYFNVLNSTTLDRNPIVTIREDAFRNAKIKSLSLRDCSISDLSPAAFAGLENSLISLDLSENNLTMVSKFMLNKLDSLRFLNLRENKVDISLLTTNMPSEYQQSAFNSFQYRLFSLDVSGANSIEISLQDAKRMRSLRSLSVGKLLRQSIKTEDFLDFGMELEDLKLFGSNLIRIESSAFQYVRTIKTLDLSENNIEYIDPFAFAELHSLITLKMARGLSDSVIILPFEPLKALTELQYLDMSNNKLKNVPDTSFHFLKNLRSLNLEDNAIEHFSKGTLQADIHGKLESICLSLNQMKQIGQHTFVELKEMQEILIEDNLIQYIQRRAFASLDNLKIIKLKGNRINEISEEAFQNIPALKELDVSFNKLETFKFSIFDQVGTATALKVNASYNNIIVLTDSNAPSIFSSNFYPPPKAQTDTVTEHALSLVEANVTNHTDKFSAQGLNSYYGDFPISPGLGTVSVNLRVLDFSHNNVTYIAPYYFRHADLTLSELYLSHNKLRNITREVFGSMVMLQYLDLSHNHIYHMEYDCFKKVKNLQIINLSHNHLIELPVGMFHDMQSLTSVDLSNNNIRNFAENLIISPALERLDFSDNELSRVPTNCLAPAAAANLVELDLSGNTIPTVSMSDFVQRFRNPEPGEWPEESDYSDEYMYHTARRDHTRVYHQKKQYPQNVLYKSLAWLDLSDNHLVRIETASFSALPKLKWLDISNNNPFNNGERGNNIFKGLERRLTHLGLKNVSLMFIPSMLLSKLKSLDLSYNNLPSVPPDTTANLTRLRVLDLSYNDLTTVPVATHSLTELRWLSLSGNPITALMNTSLYGISPRLEYLDVTRLRLRIFELGAFGKMYALRTLKVTSYSNHRDFNIPRMLTYNAGLENLLVEIDELGTEFGKEMYGALPLKLNNITITGQSLKYLTQYLISGVQSRSLRLTIYNTSVEEIAGEVFWRPGRVRNLTLDLRNNYISRVPNPSQRGWPGVPNSLFLEDIFVAGNPLICDCGVGWIEAWDRKRRQYLCNDPHSCVATRDDVRFATCPSYENRSLSDVLSRDLDCDWNKGFLSSPNTFVIIGMSILTLLYI</sequence>
<evidence type="ECO:0000313" key="8">
    <source>
        <dbReference type="EnsemblMetazoa" id="XP_037867498.1"/>
    </source>
</evidence>
<dbReference type="Gene3D" id="3.80.10.10">
    <property type="entry name" value="Ribonuclease Inhibitor"/>
    <property type="match status" value="7"/>
</dbReference>
<keyword evidence="2" id="KW-1003">Cell membrane</keyword>
<evidence type="ECO:0000256" key="4">
    <source>
        <dbReference type="ARBA" id="ARBA00022729"/>
    </source>
</evidence>
<evidence type="ECO:0000313" key="9">
    <source>
        <dbReference type="Proteomes" id="UP000005204"/>
    </source>
</evidence>
<evidence type="ECO:0000256" key="3">
    <source>
        <dbReference type="ARBA" id="ARBA00022614"/>
    </source>
</evidence>
<organism evidence="8 9">
    <name type="scientific">Bombyx mori</name>
    <name type="common">Silk moth</name>
    <dbReference type="NCBI Taxonomy" id="7091"/>
    <lineage>
        <taxon>Eukaryota</taxon>
        <taxon>Metazoa</taxon>
        <taxon>Ecdysozoa</taxon>
        <taxon>Arthropoda</taxon>
        <taxon>Hexapoda</taxon>
        <taxon>Insecta</taxon>
        <taxon>Pterygota</taxon>
        <taxon>Neoptera</taxon>
        <taxon>Endopterygota</taxon>
        <taxon>Lepidoptera</taxon>
        <taxon>Glossata</taxon>
        <taxon>Ditrysia</taxon>
        <taxon>Bombycoidea</taxon>
        <taxon>Bombycidae</taxon>
        <taxon>Bombycinae</taxon>
        <taxon>Bombyx</taxon>
    </lineage>
</organism>
<proteinExistence type="predicted"/>
<evidence type="ECO:0008006" key="10">
    <source>
        <dbReference type="Google" id="ProtNLM"/>
    </source>
</evidence>
<dbReference type="PROSITE" id="PS51450">
    <property type="entry name" value="LRR"/>
    <property type="match status" value="10"/>
</dbReference>
<evidence type="ECO:0000256" key="2">
    <source>
        <dbReference type="ARBA" id="ARBA00022475"/>
    </source>
</evidence>
<dbReference type="GO" id="GO:0005886">
    <property type="term" value="C:plasma membrane"/>
    <property type="evidence" value="ECO:0007669"/>
    <property type="project" value="UniProtKB-SubCell"/>
</dbReference>
<evidence type="ECO:0000256" key="5">
    <source>
        <dbReference type="ARBA" id="ARBA00022737"/>
    </source>
</evidence>
<dbReference type="PANTHER" id="PTHR24366">
    <property type="entry name" value="IG(IMMUNOGLOBULIN) AND LRR(LEUCINE RICH REPEAT) DOMAINS"/>
    <property type="match status" value="1"/>
</dbReference>
<reference evidence="9" key="1">
    <citation type="journal article" date="2008" name="Insect Biochem. Mol. Biol.">
        <title>The genome of a lepidopteran model insect, the silkworm Bombyx mori.</title>
        <authorList>
            <consortium name="International Silkworm Genome Consortium"/>
        </authorList>
    </citation>
    <scope>NUCLEOTIDE SEQUENCE [LARGE SCALE GENOMIC DNA]</scope>
    <source>
        <strain evidence="9">p50T</strain>
    </source>
</reference>
<dbReference type="SMART" id="SM00369">
    <property type="entry name" value="LRR_TYP"/>
    <property type="match status" value="25"/>
</dbReference>
<evidence type="ECO:0000256" key="7">
    <source>
        <dbReference type="SAM" id="SignalP"/>
    </source>
</evidence>
<dbReference type="EnsemblMetazoa" id="XM_038011570.1">
    <property type="protein sequence ID" value="XP_037867498.1"/>
    <property type="gene ID" value="LOC101745125"/>
</dbReference>
<dbReference type="Pfam" id="PF13516">
    <property type="entry name" value="LRR_6"/>
    <property type="match status" value="1"/>
</dbReference>
<keyword evidence="6" id="KW-0472">Membrane</keyword>